<evidence type="ECO:0000256" key="13">
    <source>
        <dbReference type="PROSITE-ProRule" id="PRU00076"/>
    </source>
</evidence>
<dbReference type="GO" id="GO:0005576">
    <property type="term" value="C:extracellular region"/>
    <property type="evidence" value="ECO:0007669"/>
    <property type="project" value="UniProtKB-SubCell"/>
</dbReference>
<evidence type="ECO:0000313" key="19">
    <source>
        <dbReference type="RefSeq" id="XP_013392399.1"/>
    </source>
</evidence>
<feature type="domain" description="EGF-like" evidence="16">
    <location>
        <begin position="978"/>
        <end position="1017"/>
    </location>
</feature>
<feature type="domain" description="EGF-like" evidence="16">
    <location>
        <begin position="939"/>
        <end position="977"/>
    </location>
</feature>
<keyword evidence="7" id="KW-0677">Repeat</keyword>
<dbReference type="InterPro" id="IPR024731">
    <property type="entry name" value="NELL2-like_EGF"/>
</dbReference>
<dbReference type="FunFam" id="2.10.25.10:FF:000017">
    <property type="entry name" value="latent-transforming growth factor beta-binding protein 4 isoform X1"/>
    <property type="match status" value="1"/>
</dbReference>
<evidence type="ECO:0000256" key="14">
    <source>
        <dbReference type="SAM" id="MobiDB-lite"/>
    </source>
</evidence>
<keyword evidence="10 15" id="KW-0472">Membrane</keyword>
<dbReference type="OrthoDB" id="10057403at2759"/>
<dbReference type="Gene3D" id="2.10.25.10">
    <property type="entry name" value="Laminin"/>
    <property type="match status" value="15"/>
</dbReference>
<dbReference type="PANTHER" id="PTHR24039">
    <property type="entry name" value="FIBRILLIN-RELATED"/>
    <property type="match status" value="1"/>
</dbReference>
<dbReference type="InterPro" id="IPR056619">
    <property type="entry name" value="C8-3_MUC4"/>
</dbReference>
<evidence type="ECO:0000256" key="10">
    <source>
        <dbReference type="ARBA" id="ARBA00023136"/>
    </source>
</evidence>
<keyword evidence="3" id="KW-0964">Secreted</keyword>
<evidence type="ECO:0000256" key="6">
    <source>
        <dbReference type="ARBA" id="ARBA00022729"/>
    </source>
</evidence>
<comment type="caution">
    <text evidence="13">Lacks conserved residue(s) required for the propagation of feature annotation.</text>
</comment>
<feature type="domain" description="EGF-like" evidence="16">
    <location>
        <begin position="900"/>
        <end position="938"/>
    </location>
</feature>
<feature type="domain" description="EGF-like" evidence="16">
    <location>
        <begin position="1211"/>
        <end position="1248"/>
    </location>
</feature>
<keyword evidence="12" id="KW-0325">Glycoprotein</keyword>
<evidence type="ECO:0000256" key="12">
    <source>
        <dbReference type="ARBA" id="ARBA00023180"/>
    </source>
</evidence>
<evidence type="ECO:0000259" key="17">
    <source>
        <dbReference type="PROSITE" id="PS51233"/>
    </source>
</evidence>
<dbReference type="InParanoid" id="A0A1S3I4V6"/>
<feature type="domain" description="EGF-like" evidence="16">
    <location>
        <begin position="731"/>
        <end position="771"/>
    </location>
</feature>
<feature type="transmembrane region" description="Helical" evidence="15">
    <location>
        <begin position="1253"/>
        <end position="1283"/>
    </location>
</feature>
<feature type="domain" description="VWFD" evidence="17">
    <location>
        <begin position="11"/>
        <end position="211"/>
    </location>
</feature>
<dbReference type="GeneID" id="106160362"/>
<feature type="domain" description="EGF-like" evidence="16">
    <location>
        <begin position="1018"/>
        <end position="1060"/>
    </location>
</feature>
<dbReference type="Pfam" id="PF07645">
    <property type="entry name" value="EGF_CA"/>
    <property type="match status" value="9"/>
</dbReference>
<dbReference type="Gene3D" id="2.60.40.10">
    <property type="entry name" value="Immunoglobulins"/>
    <property type="match status" value="1"/>
</dbReference>
<dbReference type="PROSITE" id="PS51233">
    <property type="entry name" value="VWFD"/>
    <property type="match status" value="1"/>
</dbReference>
<dbReference type="GO" id="GO:0005509">
    <property type="term" value="F:calcium ion binding"/>
    <property type="evidence" value="ECO:0007669"/>
    <property type="project" value="InterPro"/>
</dbReference>
<evidence type="ECO:0000256" key="11">
    <source>
        <dbReference type="ARBA" id="ARBA00023157"/>
    </source>
</evidence>
<dbReference type="InterPro" id="IPR013783">
    <property type="entry name" value="Ig-like_fold"/>
</dbReference>
<dbReference type="SMART" id="SM00181">
    <property type="entry name" value="EGF"/>
    <property type="match status" value="17"/>
</dbReference>
<dbReference type="PROSITE" id="PS50026">
    <property type="entry name" value="EGF_3"/>
    <property type="match status" value="10"/>
</dbReference>
<keyword evidence="9 15" id="KW-1133">Transmembrane helix</keyword>
<feature type="compositionally biased region" description="Low complexity" evidence="14">
    <location>
        <begin position="1329"/>
        <end position="1346"/>
    </location>
</feature>
<evidence type="ECO:0000256" key="9">
    <source>
        <dbReference type="ARBA" id="ARBA00022989"/>
    </source>
</evidence>
<protein>
    <submittedName>
        <fullName evidence="19">Neurogenic locus notch homolog protein 2-like</fullName>
    </submittedName>
</protein>
<sequence length="1433" mass="155708">MDTCAFFRPPRLSFFWGDPHITTMDQVSYTFNGLGEYTLLQVSNDRFVLQGRTGLAVAASGSEATNATVFTAVAARDNDSDIVTVRLDSTRQHMEIFINNESVSSLMINSNHESFNYVDLDYDHVNESLNISFASGFALTVSKGIQLLRVFVVCPAEYTNMTLGLLGIYNNDPDDDFALPNGTVLSINATDEERIYYEFGQKWHINPNESLFYYSPGTGPANFTDSNFVPVFGTAIPTGINQTTVDEAKRLCGDSKQCIFDFLRTRSLDVAKDTKETQLTNEEQEKTVENRAPVISGPSVINIIANQQNEIFTTFVDPDGDNLTFVETAVLSLGANTSIVNDTARKITWTPSSFENKVNLSVTVKDGKGGVATSVFAVNMCSGCNGKGTCDFNTILEDMSDVYKVVKCDCFTGYGGDHCSTLIDWCAAFDQCPEQTTCTTLPPELQNEANHTYFTCSACPAGYEQRGSKCIDVDECAREDTNNCTRNTSVCVNLVGSYYCNCTAAGFRNDANDPYTCQDVDECQEGTSGCVQVCNNTEGHFKCSCFDGYTLFSDGVSCTPTQPQRCQDLNCDQLCLIDPSGQPACGCYIGYRLIEGFRCIDINECEDNQLNKCSQKLNCKNTDGGYQCHCDIGYQLSTDQRTCVGCTGNTWGVNCSRTCDCGDRATECDPAIGCTGCTAGWTGTECDTDVDECATTPGICGDRGECVNNLGSYDCVCPSGYMKSQTGSCNDIDECLLGTYQCQATCVNTAGSYKCACNDGYRLVADGFSCEDVDECSGGTHLCEYICDNKNGSYSCACYDGFQLNLDDGHTCVKIPDYPDNCAANGVNCTYGCDGVACICPLGYTLAADGVNCDDVDECSNATLNRCDPPTACVNNNGSYTCQCATGYSLDTADSRTCRDIDECMDTPCGPHSLCNNTDGAYTCNCDNGYRKNGSQCVNIDECAHGPCGANADCRDTSGSYSCTCKTGFHGDGIMCSNVDECTISDPCSINAQCTDLTGSYICSCNEGFFGDGVDCRDVDECAANSFNCTALETCVNTVGSYYCVCSSGYKRNVTSGRCEDIDECSVTSTCSVHATCSNGQGTFTCACNDGYVGDGFTCFGLMRRDIRLRLLVPYLTEYGDVNSQQYRSLMNAISSLYSGLSGFSSVKIIGISGSIIVDHQVEVRGNITDDTIAEFVTQRLISTNYRLNSSDTVFPVIGVPEFLDGNVTDPIYKCEVTPYKCQNGGRCVQEGRGYCSCPSGWQGDQCETSSELGAAMIAVIVMATVLGALLIGIIVVLCCRICRRRQRRSRRMPKEDITRPSYGPVTGFFHPKYGRPYWRSMMDGRADTSTSGSTWSSSDTDGTSTLPVREDRLHRGFLPGLSYHMWGSLVGTTTSDDRHTEDTEDQSTENVAWEVVVGDTLDPNREFKIKRPIVEATARNANELRLQPESYT</sequence>
<dbReference type="SMART" id="SM00179">
    <property type="entry name" value="EGF_CA"/>
    <property type="match status" value="12"/>
</dbReference>
<feature type="domain" description="EGF-like" evidence="16">
    <location>
        <begin position="1061"/>
        <end position="1098"/>
    </location>
</feature>
<feature type="domain" description="EGF-like" evidence="16">
    <location>
        <begin position="601"/>
        <end position="644"/>
    </location>
</feature>
<evidence type="ECO:0000256" key="7">
    <source>
        <dbReference type="ARBA" id="ARBA00022737"/>
    </source>
</evidence>
<evidence type="ECO:0000256" key="1">
    <source>
        <dbReference type="ARBA" id="ARBA00004370"/>
    </source>
</evidence>
<dbReference type="PROSITE" id="PS01187">
    <property type="entry name" value="EGF_CA"/>
    <property type="match status" value="2"/>
</dbReference>
<dbReference type="FunFam" id="2.10.25.10:FF:000014">
    <property type="entry name" value="Latent-transforming growth factor beta-binding protein 3"/>
    <property type="match status" value="1"/>
</dbReference>
<dbReference type="PROSITE" id="PS01186">
    <property type="entry name" value="EGF_2"/>
    <property type="match status" value="9"/>
</dbReference>
<evidence type="ECO:0000256" key="8">
    <source>
        <dbReference type="ARBA" id="ARBA00022837"/>
    </source>
</evidence>
<dbReference type="CDD" id="cd00054">
    <property type="entry name" value="EGF_CA"/>
    <property type="match status" value="8"/>
</dbReference>
<dbReference type="GO" id="GO:0016020">
    <property type="term" value="C:membrane"/>
    <property type="evidence" value="ECO:0007669"/>
    <property type="project" value="UniProtKB-SubCell"/>
</dbReference>
<keyword evidence="11 13" id="KW-1015">Disulfide bond</keyword>
<evidence type="ECO:0000256" key="4">
    <source>
        <dbReference type="ARBA" id="ARBA00022536"/>
    </source>
</evidence>
<keyword evidence="18" id="KW-1185">Reference proteome</keyword>
<keyword evidence="5 15" id="KW-0812">Transmembrane</keyword>
<dbReference type="InterPro" id="IPR001846">
    <property type="entry name" value="VWF_type-D"/>
</dbReference>
<dbReference type="Pfam" id="PF00008">
    <property type="entry name" value="EGF"/>
    <property type="match status" value="1"/>
</dbReference>
<dbReference type="FunFam" id="2.10.25.10:FF:000005">
    <property type="entry name" value="Fibrillin 2"/>
    <property type="match status" value="1"/>
</dbReference>
<dbReference type="PROSITE" id="PS00010">
    <property type="entry name" value="ASX_HYDROXYL"/>
    <property type="match status" value="9"/>
</dbReference>
<dbReference type="InterPro" id="IPR001881">
    <property type="entry name" value="EGF-like_Ca-bd_dom"/>
</dbReference>
<dbReference type="Proteomes" id="UP000085678">
    <property type="component" value="Unplaced"/>
</dbReference>
<dbReference type="InterPro" id="IPR049883">
    <property type="entry name" value="NOTCH1_EGF-like"/>
</dbReference>
<dbReference type="InterPro" id="IPR000742">
    <property type="entry name" value="EGF"/>
</dbReference>
<dbReference type="InterPro" id="IPR000152">
    <property type="entry name" value="EGF-type_Asp/Asn_hydroxyl_site"/>
</dbReference>
<dbReference type="PANTHER" id="PTHR24039:SF28">
    <property type="entry name" value="EGF-LIKE DOMAIN-CONTAINING PROTEIN"/>
    <property type="match status" value="1"/>
</dbReference>
<feature type="domain" description="EGF-like" evidence="16">
    <location>
        <begin position="689"/>
        <end position="727"/>
    </location>
</feature>
<dbReference type="InterPro" id="IPR018097">
    <property type="entry name" value="EGF_Ca-bd_CS"/>
</dbReference>
<dbReference type="STRING" id="7574.A0A1S3I4V6"/>
<gene>
    <name evidence="19" type="primary">LOC106160362</name>
</gene>
<dbReference type="Pfam" id="PF12947">
    <property type="entry name" value="EGF_3"/>
    <property type="match status" value="3"/>
</dbReference>
<organism evidence="18 19">
    <name type="scientific">Lingula anatina</name>
    <name type="common">Brachiopod</name>
    <name type="synonym">Lingula unguis</name>
    <dbReference type="NCBI Taxonomy" id="7574"/>
    <lineage>
        <taxon>Eukaryota</taxon>
        <taxon>Metazoa</taxon>
        <taxon>Spiralia</taxon>
        <taxon>Lophotrochozoa</taxon>
        <taxon>Brachiopoda</taxon>
        <taxon>Linguliformea</taxon>
        <taxon>Lingulata</taxon>
        <taxon>Lingulida</taxon>
        <taxon>Linguloidea</taxon>
        <taxon>Lingulidae</taxon>
        <taxon>Lingula</taxon>
    </lineage>
</organism>
<reference evidence="19" key="1">
    <citation type="submission" date="2025-08" db="UniProtKB">
        <authorList>
            <consortium name="RefSeq"/>
        </authorList>
    </citation>
    <scope>IDENTIFICATION</scope>
    <source>
        <tissue evidence="19">Gonads</tissue>
    </source>
</reference>
<comment type="subcellular location">
    <subcellularLocation>
        <location evidence="1">Membrane</location>
    </subcellularLocation>
    <subcellularLocation>
        <location evidence="2">Secreted</location>
    </subcellularLocation>
</comment>
<dbReference type="SUPFAM" id="SSF57196">
    <property type="entry name" value="EGF/Laminin"/>
    <property type="match status" value="2"/>
</dbReference>
<feature type="region of interest" description="Disordered" evidence="14">
    <location>
        <begin position="1329"/>
        <end position="1348"/>
    </location>
</feature>
<dbReference type="Pfam" id="PF17963">
    <property type="entry name" value="Big_9"/>
    <property type="match status" value="1"/>
</dbReference>
<evidence type="ECO:0000256" key="2">
    <source>
        <dbReference type="ARBA" id="ARBA00004613"/>
    </source>
</evidence>
<evidence type="ECO:0000259" key="16">
    <source>
        <dbReference type="PROSITE" id="PS50026"/>
    </source>
</evidence>
<dbReference type="Pfam" id="PF23263">
    <property type="entry name" value="C8-3_MUC4"/>
    <property type="match status" value="1"/>
</dbReference>
<evidence type="ECO:0000256" key="15">
    <source>
        <dbReference type="SAM" id="Phobius"/>
    </source>
</evidence>
<dbReference type="PROSITE" id="PS00022">
    <property type="entry name" value="EGF_1"/>
    <property type="match status" value="1"/>
</dbReference>
<dbReference type="KEGG" id="lak:106160362"/>
<accession>A0A1S3I4V6</accession>
<feature type="disulfide bond" evidence="13">
    <location>
        <begin position="1238"/>
        <end position="1247"/>
    </location>
</feature>
<evidence type="ECO:0000256" key="5">
    <source>
        <dbReference type="ARBA" id="ARBA00022692"/>
    </source>
</evidence>
<proteinExistence type="predicted"/>
<keyword evidence="8" id="KW-0106">Calcium</keyword>
<keyword evidence="4 13" id="KW-0245">EGF-like domain</keyword>
<dbReference type="FunFam" id="2.10.25.10:FF:000038">
    <property type="entry name" value="Fibrillin 2"/>
    <property type="match status" value="4"/>
</dbReference>
<dbReference type="InterPro" id="IPR009030">
    <property type="entry name" value="Growth_fac_rcpt_cys_sf"/>
</dbReference>
<dbReference type="SMART" id="SM00216">
    <property type="entry name" value="VWD"/>
    <property type="match status" value="1"/>
</dbReference>
<name>A0A1S3I4V6_LINAN</name>
<dbReference type="SUPFAM" id="SSF57184">
    <property type="entry name" value="Growth factor receptor domain"/>
    <property type="match status" value="4"/>
</dbReference>
<dbReference type="RefSeq" id="XP_013392399.1">
    <property type="nucleotide sequence ID" value="XM_013536945.1"/>
</dbReference>
<evidence type="ECO:0000256" key="3">
    <source>
        <dbReference type="ARBA" id="ARBA00022525"/>
    </source>
</evidence>
<evidence type="ECO:0000313" key="18">
    <source>
        <dbReference type="Proteomes" id="UP000085678"/>
    </source>
</evidence>
<feature type="domain" description="EGF-like" evidence="16">
    <location>
        <begin position="855"/>
        <end position="894"/>
    </location>
</feature>
<keyword evidence="6" id="KW-0732">Signal</keyword>